<evidence type="ECO:0000256" key="2">
    <source>
        <dbReference type="ARBA" id="ARBA00023110"/>
    </source>
</evidence>
<dbReference type="RefSeq" id="WP_262309929.1">
    <property type="nucleotide sequence ID" value="NZ_CP106679.1"/>
</dbReference>
<dbReference type="PANTHER" id="PTHR45779">
    <property type="entry name" value="PEPTIDYLPROLYL ISOMERASE"/>
    <property type="match status" value="1"/>
</dbReference>
<evidence type="ECO:0000256" key="5">
    <source>
        <dbReference type="RuleBase" id="RU003915"/>
    </source>
</evidence>
<evidence type="ECO:0000256" key="4">
    <source>
        <dbReference type="PROSITE-ProRule" id="PRU00277"/>
    </source>
</evidence>
<comment type="catalytic activity">
    <reaction evidence="1 4 5">
        <text>[protein]-peptidylproline (omega=180) = [protein]-peptidylproline (omega=0)</text>
        <dbReference type="Rhea" id="RHEA:16237"/>
        <dbReference type="Rhea" id="RHEA-COMP:10747"/>
        <dbReference type="Rhea" id="RHEA-COMP:10748"/>
        <dbReference type="ChEBI" id="CHEBI:83833"/>
        <dbReference type="ChEBI" id="CHEBI:83834"/>
        <dbReference type="EC" id="5.2.1.8"/>
    </reaction>
</comment>
<dbReference type="PROSITE" id="PS50059">
    <property type="entry name" value="FKBP_PPIASE"/>
    <property type="match status" value="1"/>
</dbReference>
<keyword evidence="9" id="KW-1185">Reference proteome</keyword>
<dbReference type="InterPro" id="IPR046357">
    <property type="entry name" value="PPIase_dom_sf"/>
</dbReference>
<evidence type="ECO:0000259" key="7">
    <source>
        <dbReference type="PROSITE" id="PS50059"/>
    </source>
</evidence>
<evidence type="ECO:0000256" key="1">
    <source>
        <dbReference type="ARBA" id="ARBA00000971"/>
    </source>
</evidence>
<feature type="chain" id="PRO_5045975703" description="Peptidyl-prolyl cis-trans isomerase" evidence="6">
    <location>
        <begin position="21"/>
        <end position="305"/>
    </location>
</feature>
<keyword evidence="6" id="KW-0732">Signal</keyword>
<dbReference type="InterPro" id="IPR001179">
    <property type="entry name" value="PPIase_FKBP_dom"/>
</dbReference>
<protein>
    <recommendedName>
        <fullName evidence="5">Peptidyl-prolyl cis-trans isomerase</fullName>
        <ecNumber evidence="5">5.2.1.8</ecNumber>
    </recommendedName>
</protein>
<dbReference type="SUPFAM" id="SSF54534">
    <property type="entry name" value="FKBP-like"/>
    <property type="match status" value="1"/>
</dbReference>
<dbReference type="GO" id="GO:0003755">
    <property type="term" value="F:peptidyl-prolyl cis-trans isomerase activity"/>
    <property type="evidence" value="ECO:0007669"/>
    <property type="project" value="UniProtKB-EC"/>
</dbReference>
<comment type="similarity">
    <text evidence="5">Belongs to the FKBP-type PPIase family.</text>
</comment>
<dbReference type="Gene3D" id="3.10.50.40">
    <property type="match status" value="1"/>
</dbReference>
<evidence type="ECO:0000313" key="8">
    <source>
        <dbReference type="EMBL" id="UXP32494.1"/>
    </source>
</evidence>
<feature type="signal peptide" evidence="6">
    <location>
        <begin position="1"/>
        <end position="20"/>
    </location>
</feature>
<dbReference type="PANTHER" id="PTHR45779:SF7">
    <property type="entry name" value="PEPTIDYLPROLYL ISOMERASE"/>
    <property type="match status" value="1"/>
</dbReference>
<reference evidence="8" key="1">
    <citation type="submission" date="2022-09" db="EMBL/GenBank/DDBJ databases">
        <title>Comparative genomics and taxonomic characterization of three novel marine species of genus Reichenbachiella exhibiting antioxidant and polysaccharide degradation activities.</title>
        <authorList>
            <person name="Muhammad N."/>
            <person name="Lee Y.-J."/>
            <person name="Ko J."/>
            <person name="Kim S.-G."/>
        </authorList>
    </citation>
    <scope>NUCLEOTIDE SEQUENCE</scope>
    <source>
        <strain evidence="8">BKB1-1</strain>
    </source>
</reference>
<dbReference type="Proteomes" id="UP001065174">
    <property type="component" value="Chromosome"/>
</dbReference>
<gene>
    <name evidence="8" type="ORF">N6H18_00700</name>
</gene>
<evidence type="ECO:0000313" key="9">
    <source>
        <dbReference type="Proteomes" id="UP001065174"/>
    </source>
</evidence>
<organism evidence="8 9">
    <name type="scientific">Reichenbachiella agarivorans</name>
    <dbReference type="NCBI Taxonomy" id="2979464"/>
    <lineage>
        <taxon>Bacteria</taxon>
        <taxon>Pseudomonadati</taxon>
        <taxon>Bacteroidota</taxon>
        <taxon>Cytophagia</taxon>
        <taxon>Cytophagales</taxon>
        <taxon>Reichenbachiellaceae</taxon>
        <taxon>Reichenbachiella</taxon>
    </lineage>
</organism>
<evidence type="ECO:0000256" key="6">
    <source>
        <dbReference type="SAM" id="SignalP"/>
    </source>
</evidence>
<dbReference type="InterPro" id="IPR044609">
    <property type="entry name" value="FKBP2/11"/>
</dbReference>
<dbReference type="EC" id="5.2.1.8" evidence="5"/>
<dbReference type="EMBL" id="CP106679">
    <property type="protein sequence ID" value="UXP32494.1"/>
    <property type="molecule type" value="Genomic_DNA"/>
</dbReference>
<feature type="domain" description="PPIase FKBP-type" evidence="7">
    <location>
        <begin position="215"/>
        <end position="302"/>
    </location>
</feature>
<name>A0ABY6CQ49_9BACT</name>
<evidence type="ECO:0000256" key="3">
    <source>
        <dbReference type="ARBA" id="ARBA00023235"/>
    </source>
</evidence>
<keyword evidence="2 4" id="KW-0697">Rotamase</keyword>
<dbReference type="Pfam" id="PF00254">
    <property type="entry name" value="FKBP_C"/>
    <property type="match status" value="1"/>
</dbReference>
<keyword evidence="3 4" id="KW-0413">Isomerase</keyword>
<accession>A0ABY6CQ49</accession>
<sequence length="305" mass="34510">MNFSSLISLLILLSFIICSCQDITKTKSGIEVTYIERGQESLLPDSCVLFLNIQYVDDNGKELFSSQADGRPLALPYRAATWGISAPHAGPFYEVLATCKIQDSIQFTLTAEQLYIKTFNLDEVPKELSLSDSSKINFFIAVDSQMTETNFRQFTEQKALRDQAKFQKEEDERKILQDSLIRQYLEEQGINATRTESGLWYVIKEQGTGAKPVENDLITIHYRGSLLDGTMFDSSYEKGEPVRFAFGVRDVLKGWDEGFELLNLGGKAMFILPSHLANGSYSDGPIKPYSILRYDVELLEITKRD</sequence>
<proteinExistence type="inferred from homology"/>